<proteinExistence type="predicted"/>
<dbReference type="SUPFAM" id="SSF51735">
    <property type="entry name" value="NAD(P)-binding Rossmann-fold domains"/>
    <property type="match status" value="1"/>
</dbReference>
<dbReference type="InterPro" id="IPR036291">
    <property type="entry name" value="NAD(P)-bd_dom_sf"/>
</dbReference>
<evidence type="ECO:0000259" key="2">
    <source>
        <dbReference type="Pfam" id="PF13460"/>
    </source>
</evidence>
<feature type="chain" id="PRO_5042911556" description="NAD(P)-binding domain-containing protein" evidence="1">
    <location>
        <begin position="29"/>
        <end position="271"/>
    </location>
</feature>
<evidence type="ECO:0000313" key="4">
    <source>
        <dbReference type="Proteomes" id="UP001176517"/>
    </source>
</evidence>
<feature type="domain" description="NAD(P)-binding" evidence="2">
    <location>
        <begin position="7"/>
        <end position="188"/>
    </location>
</feature>
<comment type="caution">
    <text evidence="3">The sequence shown here is derived from an EMBL/GenBank/DDBJ whole genome shotgun (WGS) entry which is preliminary data.</text>
</comment>
<organism evidence="3 4">
    <name type="scientific">Tilletia horrida</name>
    <dbReference type="NCBI Taxonomy" id="155126"/>
    <lineage>
        <taxon>Eukaryota</taxon>
        <taxon>Fungi</taxon>
        <taxon>Dikarya</taxon>
        <taxon>Basidiomycota</taxon>
        <taxon>Ustilaginomycotina</taxon>
        <taxon>Exobasidiomycetes</taxon>
        <taxon>Tilletiales</taxon>
        <taxon>Tilletiaceae</taxon>
        <taxon>Tilletia</taxon>
    </lineage>
</organism>
<keyword evidence="4" id="KW-1185">Reference proteome</keyword>
<evidence type="ECO:0000313" key="3">
    <source>
        <dbReference type="EMBL" id="KAK0547124.1"/>
    </source>
</evidence>
<dbReference type="PANTHER" id="PTHR15020">
    <property type="entry name" value="FLAVIN REDUCTASE-RELATED"/>
    <property type="match status" value="1"/>
</dbReference>
<sequence length="271" mass="29567">MKFVLLGATRGCGLQVLLQLLNAQDAQGHELYTLSRNKDALIATLKENDYDYETRSKDPATKNKLHIFVGDALKPESVQQLFATAGNDIDVVFFSLGGTLTFHANPLKVPTLSPANICEKGTNVLLETLAAHQQAKPPKVVVISSNGLGKDGHSKLPFGLKTMYGWMLHNPHADKEEMEKVLHYNSGLPSVDFNPEGKSPATGTVLKNLTIVRPALLTDGALTGKYRSGEGYVSKAYSIRRADVGHFIFEECLSRGKDLGQWNNKAVSVAY</sequence>
<keyword evidence="1" id="KW-0732">Signal</keyword>
<dbReference type="InterPro" id="IPR016040">
    <property type="entry name" value="NAD(P)-bd_dom"/>
</dbReference>
<dbReference type="EMBL" id="JAPDMZ010000170">
    <property type="protein sequence ID" value="KAK0547124.1"/>
    <property type="molecule type" value="Genomic_DNA"/>
</dbReference>
<name>A0AAN6GLQ5_9BASI</name>
<evidence type="ECO:0000256" key="1">
    <source>
        <dbReference type="SAM" id="SignalP"/>
    </source>
</evidence>
<dbReference type="Gene3D" id="3.40.50.720">
    <property type="entry name" value="NAD(P)-binding Rossmann-like Domain"/>
    <property type="match status" value="1"/>
</dbReference>
<accession>A0AAN6GLQ5</accession>
<reference evidence="3" key="1">
    <citation type="journal article" date="2023" name="PhytoFront">
        <title>Draft Genome Resources of Seven Strains of Tilletia horrida, Causal Agent of Kernel Smut of Rice.</title>
        <authorList>
            <person name="Khanal S."/>
            <person name="Antony Babu S."/>
            <person name="Zhou X.G."/>
        </authorList>
    </citation>
    <scope>NUCLEOTIDE SEQUENCE</scope>
    <source>
        <strain evidence="3">TX6</strain>
    </source>
</reference>
<protein>
    <recommendedName>
        <fullName evidence="2">NAD(P)-binding domain-containing protein</fullName>
    </recommendedName>
</protein>
<dbReference type="PANTHER" id="PTHR15020:SF50">
    <property type="entry name" value="UPF0659 PROTEIN YMR090W"/>
    <property type="match status" value="1"/>
</dbReference>
<dbReference type="Pfam" id="PF13460">
    <property type="entry name" value="NAD_binding_10"/>
    <property type="match status" value="1"/>
</dbReference>
<feature type="signal peptide" evidence="1">
    <location>
        <begin position="1"/>
        <end position="28"/>
    </location>
</feature>
<dbReference type="AlphaFoldDB" id="A0AAN6GLQ5"/>
<gene>
    <name evidence="3" type="ORF">OC846_004980</name>
</gene>
<dbReference type="Proteomes" id="UP001176517">
    <property type="component" value="Unassembled WGS sequence"/>
</dbReference>